<protein>
    <submittedName>
        <fullName evidence="8">Transmembrane protein, putative</fullName>
    </submittedName>
</protein>
<comment type="subcellular location">
    <subcellularLocation>
        <location evidence="1">Membrane</location>
        <topology evidence="1">Multi-pass membrane protein</topology>
    </subcellularLocation>
</comment>
<dbReference type="GeneID" id="7840105"/>
<dbReference type="eggNOG" id="ENOG502T23S">
    <property type="taxonomic scope" value="Eukaryota"/>
</dbReference>
<dbReference type="OrthoDB" id="342763at2759"/>
<organism evidence="8 9">
    <name type="scientific">Tetrahymena thermophila (strain SB210)</name>
    <dbReference type="NCBI Taxonomy" id="312017"/>
    <lineage>
        <taxon>Eukaryota</taxon>
        <taxon>Sar</taxon>
        <taxon>Alveolata</taxon>
        <taxon>Ciliophora</taxon>
        <taxon>Intramacronucleata</taxon>
        <taxon>Oligohymenophorea</taxon>
        <taxon>Hymenostomatida</taxon>
        <taxon>Tetrahymenina</taxon>
        <taxon>Tetrahymenidae</taxon>
        <taxon>Tetrahymena</taxon>
    </lineage>
</organism>
<keyword evidence="9" id="KW-1185">Reference proteome</keyword>
<feature type="transmembrane region" description="Helical" evidence="7">
    <location>
        <begin position="53"/>
        <end position="72"/>
    </location>
</feature>
<comment type="similarity">
    <text evidence="2">Belongs to the TMEM134/TMEM230 family.</text>
</comment>
<accession>I7MIX5</accession>
<dbReference type="InterPro" id="IPR008590">
    <property type="entry name" value="TMEM_230/134"/>
</dbReference>
<evidence type="ECO:0000256" key="7">
    <source>
        <dbReference type="SAM" id="Phobius"/>
    </source>
</evidence>
<name>I7MIX5_TETTS</name>
<evidence type="ECO:0000256" key="3">
    <source>
        <dbReference type="ARBA" id="ARBA00022692"/>
    </source>
</evidence>
<proteinExistence type="inferred from homology"/>
<sequence length="124" mass="14320">MNISQQSTNFDSFQTSENSSLRSSTQKSQAKKREVRSESPPPLRRLPKTPWKTVFLSLFLTFAGFLLVTTGFHNLHLDDYWNSFLYFLLAAMLLIPGLYHLHIIVRVVMGSPDYSYDMLTQIDD</sequence>
<evidence type="ECO:0000256" key="4">
    <source>
        <dbReference type="ARBA" id="ARBA00022989"/>
    </source>
</evidence>
<evidence type="ECO:0000313" key="9">
    <source>
        <dbReference type="Proteomes" id="UP000009168"/>
    </source>
</evidence>
<feature type="region of interest" description="Disordered" evidence="6">
    <location>
        <begin position="1"/>
        <end position="48"/>
    </location>
</feature>
<feature type="compositionally biased region" description="Polar residues" evidence="6">
    <location>
        <begin position="1"/>
        <end position="28"/>
    </location>
</feature>
<reference evidence="9" key="1">
    <citation type="journal article" date="2006" name="PLoS Biol.">
        <title>Macronuclear genome sequence of the ciliate Tetrahymena thermophila, a model eukaryote.</title>
        <authorList>
            <person name="Eisen J.A."/>
            <person name="Coyne R.S."/>
            <person name="Wu M."/>
            <person name="Wu D."/>
            <person name="Thiagarajan M."/>
            <person name="Wortman J.R."/>
            <person name="Badger J.H."/>
            <person name="Ren Q."/>
            <person name="Amedeo P."/>
            <person name="Jones K.M."/>
            <person name="Tallon L.J."/>
            <person name="Delcher A.L."/>
            <person name="Salzberg S.L."/>
            <person name="Silva J.C."/>
            <person name="Haas B.J."/>
            <person name="Majoros W.H."/>
            <person name="Farzad M."/>
            <person name="Carlton J.M."/>
            <person name="Smith R.K. Jr."/>
            <person name="Garg J."/>
            <person name="Pearlman R.E."/>
            <person name="Karrer K.M."/>
            <person name="Sun L."/>
            <person name="Manning G."/>
            <person name="Elde N.C."/>
            <person name="Turkewitz A.P."/>
            <person name="Asai D.J."/>
            <person name="Wilkes D.E."/>
            <person name="Wang Y."/>
            <person name="Cai H."/>
            <person name="Collins K."/>
            <person name="Stewart B.A."/>
            <person name="Lee S.R."/>
            <person name="Wilamowska K."/>
            <person name="Weinberg Z."/>
            <person name="Ruzzo W.L."/>
            <person name="Wloga D."/>
            <person name="Gaertig J."/>
            <person name="Frankel J."/>
            <person name="Tsao C.-C."/>
            <person name="Gorovsky M.A."/>
            <person name="Keeling P.J."/>
            <person name="Waller R.F."/>
            <person name="Patron N.J."/>
            <person name="Cherry J.M."/>
            <person name="Stover N.A."/>
            <person name="Krieger C.J."/>
            <person name="del Toro C."/>
            <person name="Ryder H.F."/>
            <person name="Williamson S.C."/>
            <person name="Barbeau R.A."/>
            <person name="Hamilton E.P."/>
            <person name="Orias E."/>
        </authorList>
    </citation>
    <scope>NUCLEOTIDE SEQUENCE [LARGE SCALE GENOMIC DNA]</scope>
    <source>
        <strain evidence="9">SB210</strain>
    </source>
</reference>
<dbReference type="InParanoid" id="I7MIX5"/>
<dbReference type="GO" id="GO:0016020">
    <property type="term" value="C:membrane"/>
    <property type="evidence" value="ECO:0007669"/>
    <property type="project" value="UniProtKB-SubCell"/>
</dbReference>
<keyword evidence="5 7" id="KW-0472">Membrane</keyword>
<dbReference type="RefSeq" id="XP_001015872.2">
    <property type="nucleotide sequence ID" value="XM_001015872.3"/>
</dbReference>
<evidence type="ECO:0000256" key="2">
    <source>
        <dbReference type="ARBA" id="ARBA00007743"/>
    </source>
</evidence>
<dbReference type="Proteomes" id="UP000009168">
    <property type="component" value="Unassembled WGS sequence"/>
</dbReference>
<gene>
    <name evidence="8" type="ORF">TTHERM_00266370</name>
</gene>
<feature type="transmembrane region" description="Helical" evidence="7">
    <location>
        <begin position="84"/>
        <end position="109"/>
    </location>
</feature>
<dbReference type="EMBL" id="GG662703">
    <property type="protein sequence ID" value="EAR95627.2"/>
    <property type="molecule type" value="Genomic_DNA"/>
</dbReference>
<dbReference type="OMA" id="LHIIVRV"/>
<evidence type="ECO:0000256" key="6">
    <source>
        <dbReference type="SAM" id="MobiDB-lite"/>
    </source>
</evidence>
<keyword evidence="3 7" id="KW-0812">Transmembrane</keyword>
<evidence type="ECO:0000256" key="5">
    <source>
        <dbReference type="ARBA" id="ARBA00023136"/>
    </source>
</evidence>
<dbReference type="Pfam" id="PF05915">
    <property type="entry name" value="TMEM_230_134"/>
    <property type="match status" value="1"/>
</dbReference>
<evidence type="ECO:0000256" key="1">
    <source>
        <dbReference type="ARBA" id="ARBA00004141"/>
    </source>
</evidence>
<keyword evidence="4 7" id="KW-1133">Transmembrane helix</keyword>
<evidence type="ECO:0000313" key="8">
    <source>
        <dbReference type="EMBL" id="EAR95627.2"/>
    </source>
</evidence>
<dbReference type="KEGG" id="tet:TTHERM_00266370"/>
<dbReference type="HOGENOM" id="CLU_2008534_0_0_1"/>
<dbReference type="AlphaFoldDB" id="I7MIX5"/>